<dbReference type="Proteomes" id="UP000252519">
    <property type="component" value="Unassembled WGS sequence"/>
</dbReference>
<evidence type="ECO:0000256" key="10">
    <source>
        <dbReference type="RuleBase" id="RU363063"/>
    </source>
</evidence>
<keyword evidence="12" id="KW-1185">Reference proteome</keyword>
<evidence type="ECO:0000256" key="1">
    <source>
        <dbReference type="ARBA" id="ARBA00004323"/>
    </source>
</evidence>
<dbReference type="PANTHER" id="PTHR11214:SF3">
    <property type="entry name" value="BETA-1,3-GALACTOSYLTRANSFERASE 6"/>
    <property type="match status" value="1"/>
</dbReference>
<evidence type="ECO:0000256" key="7">
    <source>
        <dbReference type="ARBA" id="ARBA00022989"/>
    </source>
</evidence>
<proteinExistence type="inferred from homology"/>
<name>A0A368F221_ANCCA</name>
<dbReference type="EMBL" id="JOJR01009357">
    <property type="protein sequence ID" value="RCN26092.1"/>
    <property type="molecule type" value="Genomic_DNA"/>
</dbReference>
<reference evidence="11 12" key="1">
    <citation type="submission" date="2014-10" db="EMBL/GenBank/DDBJ databases">
        <title>Draft genome of the hookworm Ancylostoma caninum.</title>
        <authorList>
            <person name="Mitreva M."/>
        </authorList>
    </citation>
    <scope>NUCLEOTIDE SEQUENCE [LARGE SCALE GENOMIC DNA]</scope>
    <source>
        <strain evidence="11 12">Baltimore</strain>
    </source>
</reference>
<keyword evidence="9" id="KW-0472">Membrane</keyword>
<keyword evidence="3 10" id="KW-0328">Glycosyltransferase</keyword>
<evidence type="ECO:0000256" key="3">
    <source>
        <dbReference type="ARBA" id="ARBA00022676"/>
    </source>
</evidence>
<dbReference type="GO" id="GO:0006493">
    <property type="term" value="P:protein O-linked glycosylation"/>
    <property type="evidence" value="ECO:0007669"/>
    <property type="project" value="TreeGrafter"/>
</dbReference>
<protein>
    <recommendedName>
        <fullName evidence="10">Hexosyltransferase</fullName>
        <ecNumber evidence="10">2.4.1.-</ecNumber>
    </recommendedName>
</protein>
<keyword evidence="8 10" id="KW-0333">Golgi apparatus</keyword>
<accession>A0A368F221</accession>
<dbReference type="PANTHER" id="PTHR11214">
    <property type="entry name" value="BETA-1,3-N-ACETYLGLUCOSAMINYLTRANSFERASE"/>
    <property type="match status" value="1"/>
</dbReference>
<sequence length="164" mass="19378">MSYHPTYILAPDKDFCAKHDYLVVYVTRVNDTDRRDFFRRTLGKYANQYNFTLLFPLGLSSDSKVNEALKEEHIKCGDILQADFQDTYRNLTLKTYAYSHYVGLNCKNVRVVLRVEGDIVWKVRFMFDYISNIALDENTLHCRMAQFLWSDRNISSKWCVFVSL</sequence>
<dbReference type="EC" id="2.4.1.-" evidence="10"/>
<keyword evidence="5" id="KW-0812">Transmembrane</keyword>
<keyword evidence="4" id="KW-0808">Transferase</keyword>
<dbReference type="OrthoDB" id="6355886at2759"/>
<evidence type="ECO:0000256" key="8">
    <source>
        <dbReference type="ARBA" id="ARBA00023034"/>
    </source>
</evidence>
<dbReference type="AlphaFoldDB" id="A0A368F221"/>
<gene>
    <name evidence="11" type="ORF">ANCCAN_28188</name>
</gene>
<dbReference type="GO" id="GO:0016758">
    <property type="term" value="F:hexosyltransferase activity"/>
    <property type="evidence" value="ECO:0007669"/>
    <property type="project" value="InterPro"/>
</dbReference>
<dbReference type="GO" id="GO:0000139">
    <property type="term" value="C:Golgi membrane"/>
    <property type="evidence" value="ECO:0007669"/>
    <property type="project" value="UniProtKB-SubCell"/>
</dbReference>
<evidence type="ECO:0000256" key="2">
    <source>
        <dbReference type="ARBA" id="ARBA00008661"/>
    </source>
</evidence>
<organism evidence="11 12">
    <name type="scientific">Ancylostoma caninum</name>
    <name type="common">Dog hookworm</name>
    <dbReference type="NCBI Taxonomy" id="29170"/>
    <lineage>
        <taxon>Eukaryota</taxon>
        <taxon>Metazoa</taxon>
        <taxon>Ecdysozoa</taxon>
        <taxon>Nematoda</taxon>
        <taxon>Chromadorea</taxon>
        <taxon>Rhabditida</taxon>
        <taxon>Rhabditina</taxon>
        <taxon>Rhabditomorpha</taxon>
        <taxon>Strongyloidea</taxon>
        <taxon>Ancylostomatidae</taxon>
        <taxon>Ancylostomatinae</taxon>
        <taxon>Ancylostoma</taxon>
    </lineage>
</organism>
<comment type="subcellular location">
    <subcellularLocation>
        <location evidence="1 10">Golgi apparatus membrane</location>
        <topology evidence="1 10">Single-pass type II membrane protein</topology>
    </subcellularLocation>
</comment>
<keyword evidence="6" id="KW-0735">Signal-anchor</keyword>
<dbReference type="Pfam" id="PF01762">
    <property type="entry name" value="Galactosyl_T"/>
    <property type="match status" value="1"/>
</dbReference>
<evidence type="ECO:0000256" key="6">
    <source>
        <dbReference type="ARBA" id="ARBA00022968"/>
    </source>
</evidence>
<dbReference type="InterPro" id="IPR002659">
    <property type="entry name" value="Glyco_trans_31"/>
</dbReference>
<keyword evidence="7" id="KW-1133">Transmembrane helix</keyword>
<dbReference type="STRING" id="29170.A0A368F221"/>
<evidence type="ECO:0000256" key="5">
    <source>
        <dbReference type="ARBA" id="ARBA00022692"/>
    </source>
</evidence>
<evidence type="ECO:0000313" key="12">
    <source>
        <dbReference type="Proteomes" id="UP000252519"/>
    </source>
</evidence>
<evidence type="ECO:0000256" key="4">
    <source>
        <dbReference type="ARBA" id="ARBA00022679"/>
    </source>
</evidence>
<comment type="caution">
    <text evidence="11">The sequence shown here is derived from an EMBL/GenBank/DDBJ whole genome shotgun (WGS) entry which is preliminary data.</text>
</comment>
<evidence type="ECO:0000313" key="11">
    <source>
        <dbReference type="EMBL" id="RCN26092.1"/>
    </source>
</evidence>
<evidence type="ECO:0000256" key="9">
    <source>
        <dbReference type="ARBA" id="ARBA00023136"/>
    </source>
</evidence>
<comment type="similarity">
    <text evidence="2 10">Belongs to the glycosyltransferase 31 family.</text>
</comment>